<comment type="caution">
    <text evidence="5">The sequence shown here is derived from an EMBL/GenBank/DDBJ whole genome shotgun (WGS) entry which is preliminary data.</text>
</comment>
<name>A0A4Y2NB64_ARAVE</name>
<keyword evidence="6" id="KW-1185">Reference proteome</keyword>
<evidence type="ECO:0000256" key="2">
    <source>
        <dbReference type="ARBA" id="ARBA00022701"/>
    </source>
</evidence>
<dbReference type="EMBL" id="BGPR01008765">
    <property type="protein sequence ID" value="GBN35934.1"/>
    <property type="molecule type" value="Genomic_DNA"/>
</dbReference>
<gene>
    <name evidence="5" type="ORF">AVEN_135308_1</name>
</gene>
<dbReference type="InterPro" id="IPR008280">
    <property type="entry name" value="Tub_FtsZ_C"/>
</dbReference>
<dbReference type="Proteomes" id="UP000499080">
    <property type="component" value="Unassembled WGS sequence"/>
</dbReference>
<dbReference type="SUPFAM" id="SSF55307">
    <property type="entry name" value="Tubulin C-terminal domain-like"/>
    <property type="match status" value="1"/>
</dbReference>
<dbReference type="AlphaFoldDB" id="A0A4Y2NB64"/>
<dbReference type="InterPro" id="IPR000217">
    <property type="entry name" value="Tubulin"/>
</dbReference>
<comment type="similarity">
    <text evidence="1">Belongs to the tubulin family.</text>
</comment>
<reference evidence="5 6" key="1">
    <citation type="journal article" date="2019" name="Sci. Rep.">
        <title>Orb-weaving spider Araneus ventricosus genome elucidates the spidroin gene catalogue.</title>
        <authorList>
            <person name="Kono N."/>
            <person name="Nakamura H."/>
            <person name="Ohtoshi R."/>
            <person name="Moran D.A.P."/>
            <person name="Shinohara A."/>
            <person name="Yoshida Y."/>
            <person name="Fujiwara M."/>
            <person name="Mori M."/>
            <person name="Tomita M."/>
            <person name="Arakawa K."/>
        </authorList>
    </citation>
    <scope>NUCLEOTIDE SEQUENCE [LARGE SCALE GENOMIC DNA]</scope>
</reference>
<dbReference type="OrthoDB" id="1662883at2759"/>
<evidence type="ECO:0000313" key="5">
    <source>
        <dbReference type="EMBL" id="GBN35934.1"/>
    </source>
</evidence>
<sequence length="238" mass="26187">MLVKLACKLAMPAGSSTAWNTVFSPMDRCPATKPWAVEMIPTTPSSVKPGPGNTYPELFTSTWSPQLLMKSEQAHTVSSSIRTAHHWQEDAANNYARGHYTIGKELIDLVLTGSISHGNAPCGYRRKRSPFRTLTVAEITGTPASWNPSRCRCEVRSQTWKKIMACSPAGDTKLKDVNALLLHKSRRTTSFVDWCPTDLRMSLSASHRRLGGDSKCSGAAYHNTAIAVLIQVWITPET</sequence>
<dbReference type="GO" id="GO:0007017">
    <property type="term" value="P:microtubule-based process"/>
    <property type="evidence" value="ECO:0007669"/>
    <property type="project" value="InterPro"/>
</dbReference>
<dbReference type="InterPro" id="IPR037103">
    <property type="entry name" value="Tubulin/FtsZ-like_C"/>
</dbReference>
<accession>A0A4Y2NB64</accession>
<evidence type="ECO:0000256" key="4">
    <source>
        <dbReference type="ARBA" id="ARBA00023134"/>
    </source>
</evidence>
<evidence type="ECO:0000256" key="3">
    <source>
        <dbReference type="ARBA" id="ARBA00022741"/>
    </source>
</evidence>
<organism evidence="5 6">
    <name type="scientific">Araneus ventricosus</name>
    <name type="common">Orbweaver spider</name>
    <name type="synonym">Epeira ventricosa</name>
    <dbReference type="NCBI Taxonomy" id="182803"/>
    <lineage>
        <taxon>Eukaryota</taxon>
        <taxon>Metazoa</taxon>
        <taxon>Ecdysozoa</taxon>
        <taxon>Arthropoda</taxon>
        <taxon>Chelicerata</taxon>
        <taxon>Arachnida</taxon>
        <taxon>Araneae</taxon>
        <taxon>Araneomorphae</taxon>
        <taxon>Entelegynae</taxon>
        <taxon>Araneoidea</taxon>
        <taxon>Araneidae</taxon>
        <taxon>Araneus</taxon>
    </lineage>
</organism>
<dbReference type="GO" id="GO:0005525">
    <property type="term" value="F:GTP binding"/>
    <property type="evidence" value="ECO:0007669"/>
    <property type="project" value="UniProtKB-KW"/>
</dbReference>
<dbReference type="GO" id="GO:0005874">
    <property type="term" value="C:microtubule"/>
    <property type="evidence" value="ECO:0007669"/>
    <property type="project" value="UniProtKB-KW"/>
</dbReference>
<dbReference type="Gene3D" id="3.30.1330.20">
    <property type="entry name" value="Tubulin/FtsZ, C-terminal domain"/>
    <property type="match status" value="1"/>
</dbReference>
<evidence type="ECO:0000256" key="1">
    <source>
        <dbReference type="ARBA" id="ARBA00009636"/>
    </source>
</evidence>
<proteinExistence type="inferred from homology"/>
<keyword evidence="2" id="KW-0493">Microtubule</keyword>
<keyword evidence="3" id="KW-0547">Nucleotide-binding</keyword>
<evidence type="ECO:0000313" key="6">
    <source>
        <dbReference type="Proteomes" id="UP000499080"/>
    </source>
</evidence>
<keyword evidence="4" id="KW-0342">GTP-binding</keyword>
<dbReference type="PANTHER" id="PTHR11588">
    <property type="entry name" value="TUBULIN"/>
    <property type="match status" value="1"/>
</dbReference>
<protein>
    <submittedName>
        <fullName evidence="5">Uncharacterized protein</fullName>
    </submittedName>
</protein>